<evidence type="ECO:0000256" key="1">
    <source>
        <dbReference type="ARBA" id="ARBA00023015"/>
    </source>
</evidence>
<dbReference type="InterPro" id="IPR008920">
    <property type="entry name" value="TF_FadR/GntR_C"/>
</dbReference>
<dbReference type="EMBL" id="UGBT01000002">
    <property type="protein sequence ID" value="STH73715.1"/>
    <property type="molecule type" value="Genomic_DNA"/>
</dbReference>
<dbReference type="AlphaFoldDB" id="A0A376P5D3"/>
<dbReference type="Proteomes" id="UP000254428">
    <property type="component" value="Unassembled WGS sequence"/>
</dbReference>
<feature type="domain" description="GntR C-terminal" evidence="4">
    <location>
        <begin position="2"/>
        <end position="82"/>
    </location>
</feature>
<dbReference type="InterPro" id="IPR011711">
    <property type="entry name" value="GntR_C"/>
</dbReference>
<sequence>MEQIINVNRLFRLAIIIAQNMPILCEMIEQLWVRMGPGLHYLYEAINPAELREHIENYHLLLAALKAKDKEGCRHCLAEIMQQNIAILYQQYNR</sequence>
<dbReference type="Pfam" id="PF07729">
    <property type="entry name" value="FCD"/>
    <property type="match status" value="1"/>
</dbReference>
<keyword evidence="3" id="KW-0804">Transcription</keyword>
<protein>
    <submittedName>
        <fullName evidence="5">GntR family transcriptional regulator</fullName>
    </submittedName>
</protein>
<accession>A0A376P5D3</accession>
<organism evidence="5 6">
    <name type="scientific">Escherichia coli</name>
    <dbReference type="NCBI Taxonomy" id="562"/>
    <lineage>
        <taxon>Bacteria</taxon>
        <taxon>Pseudomonadati</taxon>
        <taxon>Pseudomonadota</taxon>
        <taxon>Gammaproteobacteria</taxon>
        <taxon>Enterobacterales</taxon>
        <taxon>Enterobacteriaceae</taxon>
        <taxon>Escherichia</taxon>
    </lineage>
</organism>
<evidence type="ECO:0000313" key="5">
    <source>
        <dbReference type="EMBL" id="STH73715.1"/>
    </source>
</evidence>
<keyword evidence="2" id="KW-0238">DNA-binding</keyword>
<evidence type="ECO:0000313" key="6">
    <source>
        <dbReference type="Proteomes" id="UP000254428"/>
    </source>
</evidence>
<evidence type="ECO:0000256" key="2">
    <source>
        <dbReference type="ARBA" id="ARBA00023125"/>
    </source>
</evidence>
<reference evidence="5 6" key="1">
    <citation type="submission" date="2018-06" db="EMBL/GenBank/DDBJ databases">
        <authorList>
            <consortium name="Pathogen Informatics"/>
            <person name="Doyle S."/>
        </authorList>
    </citation>
    <scope>NUCLEOTIDE SEQUENCE [LARGE SCALE GENOMIC DNA]</scope>
    <source>
        <strain evidence="5 6">NCTC11341</strain>
    </source>
</reference>
<gene>
    <name evidence="5" type="primary">mcbR_3</name>
    <name evidence="5" type="ORF">NCTC11341_05433</name>
</gene>
<dbReference type="Gene3D" id="1.20.120.530">
    <property type="entry name" value="GntR ligand-binding domain-like"/>
    <property type="match status" value="1"/>
</dbReference>
<dbReference type="GO" id="GO:0003677">
    <property type="term" value="F:DNA binding"/>
    <property type="evidence" value="ECO:0007669"/>
    <property type="project" value="UniProtKB-KW"/>
</dbReference>
<proteinExistence type="predicted"/>
<evidence type="ECO:0000256" key="3">
    <source>
        <dbReference type="ARBA" id="ARBA00023163"/>
    </source>
</evidence>
<dbReference type="SUPFAM" id="SSF48008">
    <property type="entry name" value="GntR ligand-binding domain-like"/>
    <property type="match status" value="1"/>
</dbReference>
<evidence type="ECO:0000259" key="4">
    <source>
        <dbReference type="Pfam" id="PF07729"/>
    </source>
</evidence>
<keyword evidence="1" id="KW-0805">Transcription regulation</keyword>
<name>A0A376P5D3_ECOLX</name>